<dbReference type="SUPFAM" id="SSF53335">
    <property type="entry name" value="S-adenosyl-L-methionine-dependent methyltransferases"/>
    <property type="match status" value="1"/>
</dbReference>
<sequence>MNYIHRRTISFQNLNSFLTLYRQDQDQHRLISTPFSSVFYCTKGESENQGKVYQEELRRNALWTACYAEDYIIQLYLADLGTTRERRKLLFDVGSNKGYVLAAWKSIWSPQNGVNQRSLGKYLSEKLLLSDCGVCNDCNEPLLSTKVNISRHMNVSVEIHAFEPQLSNYGILHQVQKWTNDTYLYVHNLAISNHTGTAVLLKCGRGGEACGLTVEKNLTDTERFLLVNVTTLDTFVQKFQITEIIDILKIDTEGYDPLVLTGANLIFKRQQIRLLIFEHHHVGFWASIHLRDVVENLDSKGYTCYMLGKTGLIRITRCAGEKRPPALRPDQWAGQPGTRAPHVWVSKDGKRLSTLDLLQSGWVVLAEDERWCTAAAKTSEQLDIKIKCFQIGTDVIPADLEAFRTAFGMETTGACLIRPDGYIAWRSTDIPTNPLHTLTDALKLVSSAKILA</sequence>
<dbReference type="NCBIfam" id="TIGR01444">
    <property type="entry name" value="fkbM_fam"/>
    <property type="match status" value="1"/>
</dbReference>
<dbReference type="Proteomes" id="UP000663868">
    <property type="component" value="Unassembled WGS sequence"/>
</dbReference>
<accession>A0A818VFU3</accession>
<organism evidence="3 4">
    <name type="scientific">Adineta steineri</name>
    <dbReference type="NCBI Taxonomy" id="433720"/>
    <lineage>
        <taxon>Eukaryota</taxon>
        <taxon>Metazoa</taxon>
        <taxon>Spiralia</taxon>
        <taxon>Gnathifera</taxon>
        <taxon>Rotifera</taxon>
        <taxon>Eurotatoria</taxon>
        <taxon>Bdelloidea</taxon>
        <taxon>Adinetida</taxon>
        <taxon>Adinetidae</taxon>
        <taxon>Adineta</taxon>
    </lineage>
</organism>
<protein>
    <recommendedName>
        <fullName evidence="1">Methyltransferase FkbM domain-containing protein</fullName>
    </recommendedName>
</protein>
<dbReference type="EMBL" id="CAJOBB010000592">
    <property type="protein sequence ID" value="CAF3712180.1"/>
    <property type="molecule type" value="Genomic_DNA"/>
</dbReference>
<dbReference type="Gene3D" id="3.40.50.150">
    <property type="entry name" value="Vaccinia Virus protein VP39"/>
    <property type="match status" value="1"/>
</dbReference>
<gene>
    <name evidence="2" type="ORF">IZO911_LOCUS16608</name>
    <name evidence="3" type="ORF">KXQ929_LOCUS11815</name>
</gene>
<dbReference type="InterPro" id="IPR052514">
    <property type="entry name" value="SAM-dependent_MTase"/>
</dbReference>
<dbReference type="Proteomes" id="UP000663860">
    <property type="component" value="Unassembled WGS sequence"/>
</dbReference>
<dbReference type="InterPro" id="IPR029063">
    <property type="entry name" value="SAM-dependent_MTases_sf"/>
</dbReference>
<evidence type="ECO:0000313" key="3">
    <source>
        <dbReference type="EMBL" id="CAF3712180.1"/>
    </source>
</evidence>
<evidence type="ECO:0000313" key="4">
    <source>
        <dbReference type="Proteomes" id="UP000663868"/>
    </source>
</evidence>
<name>A0A818VFU3_9BILA</name>
<dbReference type="PANTHER" id="PTHR34203:SF15">
    <property type="entry name" value="SLL1173 PROTEIN"/>
    <property type="match status" value="1"/>
</dbReference>
<dbReference type="Pfam" id="PF21274">
    <property type="entry name" value="Rng_hyd_C"/>
    <property type="match status" value="1"/>
</dbReference>
<feature type="domain" description="Methyltransferase FkbM" evidence="1">
    <location>
        <begin position="152"/>
        <end position="301"/>
    </location>
</feature>
<reference evidence="3" key="1">
    <citation type="submission" date="2021-02" db="EMBL/GenBank/DDBJ databases">
        <authorList>
            <person name="Nowell W R."/>
        </authorList>
    </citation>
    <scope>NUCLEOTIDE SEQUENCE</scope>
</reference>
<dbReference type="Pfam" id="PF05050">
    <property type="entry name" value="Methyltransf_21"/>
    <property type="match status" value="1"/>
</dbReference>
<comment type="caution">
    <text evidence="3">The sequence shown here is derived from an EMBL/GenBank/DDBJ whole genome shotgun (WGS) entry which is preliminary data.</text>
</comment>
<dbReference type="InterPro" id="IPR006342">
    <property type="entry name" value="FkbM_mtfrase"/>
</dbReference>
<dbReference type="Gene3D" id="3.40.30.120">
    <property type="match status" value="1"/>
</dbReference>
<proteinExistence type="predicted"/>
<dbReference type="EMBL" id="CAJNOE010000150">
    <property type="protein sequence ID" value="CAF0981732.1"/>
    <property type="molecule type" value="Genomic_DNA"/>
</dbReference>
<evidence type="ECO:0000313" key="2">
    <source>
        <dbReference type="EMBL" id="CAF0981732.1"/>
    </source>
</evidence>
<dbReference type="AlphaFoldDB" id="A0A818VFU3"/>
<evidence type="ECO:0000259" key="1">
    <source>
        <dbReference type="Pfam" id="PF05050"/>
    </source>
</evidence>
<dbReference type="PANTHER" id="PTHR34203">
    <property type="entry name" value="METHYLTRANSFERASE, FKBM FAMILY PROTEIN"/>
    <property type="match status" value="1"/>
</dbReference>